<comment type="cofactor">
    <cofactor evidence="1">
        <name>Fe cation</name>
        <dbReference type="ChEBI" id="CHEBI:24875"/>
    </cofactor>
</comment>
<accession>C4LG12</accession>
<dbReference type="eggNOG" id="COG1979">
    <property type="taxonomic scope" value="Bacteria"/>
</dbReference>
<dbReference type="FunFam" id="3.40.50.1970:FF:000003">
    <property type="entry name" value="Alcohol dehydrogenase, iron-containing"/>
    <property type="match status" value="1"/>
</dbReference>
<dbReference type="OrthoDB" id="9815791at2"/>
<dbReference type="Gene3D" id="1.20.1090.10">
    <property type="entry name" value="Dehydroquinate synthase-like - alpha domain"/>
    <property type="match status" value="1"/>
</dbReference>
<keyword evidence="3" id="KW-0560">Oxidoreductase</keyword>
<proteinExistence type="inferred from homology"/>
<dbReference type="GO" id="GO:0005829">
    <property type="term" value="C:cytosol"/>
    <property type="evidence" value="ECO:0007669"/>
    <property type="project" value="TreeGrafter"/>
</dbReference>
<sequence length="382" mass="42406">MNNFTFYNPTMIDFGKDKEKQIGQHLKNNNINKVLITFGSDRIKHSGLFDTVVASLKDHDISFVEFGGIISNPILSTIYDGIKFAKENQVDAILSVGGGSVLDSSKAIAAGVKYEGDVWDFFCGKEKINAALPIFSIMTLAATGSEMNNGAVVTNEKTRQKWAIASVHTFPKVSIINPELMQSVSKDYLVYSASDIIAHTIEVYFTAKLQPEISSRIVESIIKTVMTTTEILISEPDNYDARAEFAWASSLALNGLTKAGAMGYQYPNHMIEHSLSAIYNVPHGAGLSVVMPAWMKWYYNNNTKQFERFAREVFGKDSALQGIEAFEAWLNKIGTPTRLKQLNIPTDDINELVDNVFDNAKYFGANELYTKDVIASILEKAF</sequence>
<comment type="similarity">
    <text evidence="2">Belongs to the iron-containing alcohol dehydrogenase family.</text>
</comment>
<evidence type="ECO:0000259" key="4">
    <source>
        <dbReference type="Pfam" id="PF00465"/>
    </source>
</evidence>
<dbReference type="Gene3D" id="3.40.50.1970">
    <property type="match status" value="1"/>
</dbReference>
<dbReference type="KEGG" id="tau:Tola_1928"/>
<dbReference type="RefSeq" id="WP_015878997.1">
    <property type="nucleotide sequence ID" value="NC_012691.1"/>
</dbReference>
<dbReference type="EMBL" id="CP001616">
    <property type="protein sequence ID" value="ACQ93529.1"/>
    <property type="molecule type" value="Genomic_DNA"/>
</dbReference>
<dbReference type="Pfam" id="PF00465">
    <property type="entry name" value="Fe-ADH"/>
    <property type="match status" value="1"/>
</dbReference>
<evidence type="ECO:0000259" key="5">
    <source>
        <dbReference type="Pfam" id="PF25137"/>
    </source>
</evidence>
<evidence type="ECO:0000256" key="1">
    <source>
        <dbReference type="ARBA" id="ARBA00001962"/>
    </source>
</evidence>
<dbReference type="HOGENOM" id="CLU_007207_0_4_6"/>
<feature type="domain" description="Alcohol dehydrogenase iron-type/glycerol dehydrogenase GldA" evidence="4">
    <location>
        <begin position="9"/>
        <end position="178"/>
    </location>
</feature>
<dbReference type="STRING" id="595494.Tola_1928"/>
<feature type="domain" description="Fe-containing alcohol dehydrogenase-like C-terminal" evidence="5">
    <location>
        <begin position="190"/>
        <end position="382"/>
    </location>
</feature>
<evidence type="ECO:0000256" key="3">
    <source>
        <dbReference type="ARBA" id="ARBA00023002"/>
    </source>
</evidence>
<keyword evidence="7" id="KW-1185">Reference proteome</keyword>
<evidence type="ECO:0000256" key="2">
    <source>
        <dbReference type="ARBA" id="ARBA00007358"/>
    </source>
</evidence>
<reference evidence="6 7" key="2">
    <citation type="journal article" date="2011" name="Stand. Genomic Sci.">
        <title>Complete genome sequence of Tolumonas auensis type strain (TA 4).</title>
        <authorList>
            <person name="Chertkov O."/>
            <person name="Copeland A."/>
            <person name="Lucas S."/>
            <person name="Lapidus A."/>
            <person name="Berry K.W."/>
            <person name="Detter J.C."/>
            <person name="Del Rio T.G."/>
            <person name="Hammon N."/>
            <person name="Dalin E."/>
            <person name="Tice H."/>
            <person name="Pitluck S."/>
            <person name="Richardson P."/>
            <person name="Bruce D."/>
            <person name="Goodwin L."/>
            <person name="Han C."/>
            <person name="Tapia R."/>
            <person name="Saunders E."/>
            <person name="Schmutz J."/>
            <person name="Brettin T."/>
            <person name="Larimer F."/>
            <person name="Land M."/>
            <person name="Hauser L."/>
            <person name="Spring S."/>
            <person name="Rohde M."/>
            <person name="Kyrpides N.C."/>
            <person name="Ivanova N."/>
            <person name="Goker M."/>
            <person name="Beller H.R."/>
            <person name="Klenk H.P."/>
            <person name="Woyke T."/>
        </authorList>
    </citation>
    <scope>NUCLEOTIDE SEQUENCE [LARGE SCALE GENOMIC DNA]</scope>
    <source>
        <strain evidence="7">DSM 9187 / TA4</strain>
    </source>
</reference>
<dbReference type="GO" id="GO:0046872">
    <property type="term" value="F:metal ion binding"/>
    <property type="evidence" value="ECO:0007669"/>
    <property type="project" value="InterPro"/>
</dbReference>
<dbReference type="CDD" id="cd08187">
    <property type="entry name" value="BDH"/>
    <property type="match status" value="1"/>
</dbReference>
<reference evidence="7" key="1">
    <citation type="submission" date="2009-05" db="EMBL/GenBank/DDBJ databases">
        <title>Complete sequence of Tolumonas auensis DSM 9187.</title>
        <authorList>
            <consortium name="US DOE Joint Genome Institute"/>
            <person name="Lucas S."/>
            <person name="Copeland A."/>
            <person name="Lapidus A."/>
            <person name="Glavina del Rio T."/>
            <person name="Tice H."/>
            <person name="Bruce D."/>
            <person name="Goodwin L."/>
            <person name="Pitluck S."/>
            <person name="Chertkov O."/>
            <person name="Brettin T."/>
            <person name="Detter J.C."/>
            <person name="Han C."/>
            <person name="Larimer F."/>
            <person name="Land M."/>
            <person name="Hauser L."/>
            <person name="Kyrpides N."/>
            <person name="Mikhailova N."/>
            <person name="Spring S."/>
            <person name="Beller H."/>
        </authorList>
    </citation>
    <scope>NUCLEOTIDE SEQUENCE [LARGE SCALE GENOMIC DNA]</scope>
    <source>
        <strain evidence="7">DSM 9187 / TA4</strain>
    </source>
</reference>
<dbReference type="Pfam" id="PF25137">
    <property type="entry name" value="ADH_Fe_C"/>
    <property type="match status" value="1"/>
</dbReference>
<name>C4LG12_TOLAT</name>
<dbReference type="InterPro" id="IPR056798">
    <property type="entry name" value="ADH_Fe_C"/>
</dbReference>
<dbReference type="SUPFAM" id="SSF56796">
    <property type="entry name" value="Dehydroquinate synthase-like"/>
    <property type="match status" value="1"/>
</dbReference>
<dbReference type="AlphaFoldDB" id="C4LG12"/>
<gene>
    <name evidence="6" type="ordered locus">Tola_1928</name>
</gene>
<organism evidence="6 7">
    <name type="scientific">Tolumonas auensis (strain DSM 9187 / NBRC 110442 / TA 4)</name>
    <dbReference type="NCBI Taxonomy" id="595494"/>
    <lineage>
        <taxon>Bacteria</taxon>
        <taxon>Pseudomonadati</taxon>
        <taxon>Pseudomonadota</taxon>
        <taxon>Gammaproteobacteria</taxon>
        <taxon>Aeromonadales</taxon>
        <taxon>Aeromonadaceae</taxon>
        <taxon>Tolumonas</taxon>
    </lineage>
</organism>
<dbReference type="InterPro" id="IPR044731">
    <property type="entry name" value="BDH-like"/>
</dbReference>
<dbReference type="GO" id="GO:1990362">
    <property type="term" value="F:butanol dehydrogenase (NAD+) activity"/>
    <property type="evidence" value="ECO:0007669"/>
    <property type="project" value="InterPro"/>
</dbReference>
<evidence type="ECO:0000313" key="6">
    <source>
        <dbReference type="EMBL" id="ACQ93529.1"/>
    </source>
</evidence>
<protein>
    <submittedName>
        <fullName evidence="6">Iron-containing alcohol dehydrogenase</fullName>
    </submittedName>
</protein>
<dbReference type="PANTHER" id="PTHR43633">
    <property type="entry name" value="ALCOHOL DEHYDROGENASE YQHD"/>
    <property type="match status" value="1"/>
</dbReference>
<dbReference type="InterPro" id="IPR001670">
    <property type="entry name" value="ADH_Fe/GldA"/>
</dbReference>
<dbReference type="PANTHER" id="PTHR43633:SF1">
    <property type="entry name" value="ALCOHOL DEHYDROGENASE YQHD"/>
    <property type="match status" value="1"/>
</dbReference>
<dbReference type="GO" id="GO:1990002">
    <property type="term" value="F:methylglyoxal reductase (NADPH) (acetol producing) activity"/>
    <property type="evidence" value="ECO:0007669"/>
    <property type="project" value="TreeGrafter"/>
</dbReference>
<evidence type="ECO:0000313" key="7">
    <source>
        <dbReference type="Proteomes" id="UP000009073"/>
    </source>
</evidence>
<dbReference type="Proteomes" id="UP000009073">
    <property type="component" value="Chromosome"/>
</dbReference>
<dbReference type="GO" id="GO:0008106">
    <property type="term" value="F:alcohol dehydrogenase (NADP+) activity"/>
    <property type="evidence" value="ECO:0007669"/>
    <property type="project" value="TreeGrafter"/>
</dbReference>